<dbReference type="NCBIfam" id="NF009154">
    <property type="entry name" value="PRK12497.3-3"/>
    <property type="match status" value="1"/>
</dbReference>
<dbReference type="Pfam" id="PF02021">
    <property type="entry name" value="UPF0102"/>
    <property type="match status" value="1"/>
</dbReference>
<dbReference type="CDD" id="cd20736">
    <property type="entry name" value="PoNe_Nuclease"/>
    <property type="match status" value="1"/>
</dbReference>
<dbReference type="Proteomes" id="UP000195437">
    <property type="component" value="Chromosome"/>
</dbReference>
<proteinExistence type="inferred from homology"/>
<evidence type="ECO:0000313" key="3">
    <source>
        <dbReference type="EMBL" id="ARU62428.1"/>
    </source>
</evidence>
<evidence type="ECO:0000256" key="1">
    <source>
        <dbReference type="ARBA" id="ARBA00006738"/>
    </source>
</evidence>
<reference evidence="4" key="1">
    <citation type="submission" date="2017-05" db="EMBL/GenBank/DDBJ databases">
        <authorList>
            <person name="Sung H."/>
        </authorList>
    </citation>
    <scope>NUCLEOTIDE SEQUENCE [LARGE SCALE GENOMIC DNA]</scope>
    <source>
        <strain evidence="4">AR23208</strain>
    </source>
</reference>
<dbReference type="AlphaFoldDB" id="A0A1Y0IPD7"/>
<comment type="similarity">
    <text evidence="1 2">Belongs to the UPF0102 family.</text>
</comment>
<dbReference type="RefSeq" id="WP_087457787.1">
    <property type="nucleotide sequence ID" value="NZ_CP021434.1"/>
</dbReference>
<gene>
    <name evidence="3" type="ORF">CBW65_16790</name>
</gene>
<name>A0A1Y0IPD7_9BACL</name>
<dbReference type="PANTHER" id="PTHR34039">
    <property type="entry name" value="UPF0102 PROTEIN YRAN"/>
    <property type="match status" value="1"/>
</dbReference>
<dbReference type="EMBL" id="CP021434">
    <property type="protein sequence ID" value="ARU62428.1"/>
    <property type="molecule type" value="Genomic_DNA"/>
</dbReference>
<protein>
    <recommendedName>
        <fullName evidence="2">UPF0102 protein CBW65_16790</fullName>
    </recommendedName>
</protein>
<sequence length="122" mass="14356">MTRSRKQTGALGEQIASDWLLRQGCELIVRNWRCQEGELDIIAAEGDTLLFLEVRTRTTSGRFGTAEESVDWRKQRQVRHLAARYLSTTQHPFRRFRFDVIVVYLHRHSAEVLNIRQIRNAF</sequence>
<dbReference type="SUPFAM" id="SSF52980">
    <property type="entry name" value="Restriction endonuclease-like"/>
    <property type="match status" value="1"/>
</dbReference>
<dbReference type="Gene3D" id="3.40.1350.10">
    <property type="match status" value="1"/>
</dbReference>
<dbReference type="NCBIfam" id="TIGR00252">
    <property type="entry name" value="YraN family protein"/>
    <property type="match status" value="1"/>
</dbReference>
<dbReference type="InterPro" id="IPR003509">
    <property type="entry name" value="UPF0102_YraN-like"/>
</dbReference>
<dbReference type="InterPro" id="IPR011856">
    <property type="entry name" value="tRNA_endonuc-like_dom_sf"/>
</dbReference>
<dbReference type="InterPro" id="IPR011335">
    <property type="entry name" value="Restrct_endonuc-II-like"/>
</dbReference>
<dbReference type="OrthoDB" id="9802516at2"/>
<dbReference type="PANTHER" id="PTHR34039:SF1">
    <property type="entry name" value="UPF0102 PROTEIN YRAN"/>
    <property type="match status" value="1"/>
</dbReference>
<dbReference type="KEGG" id="tum:CBW65_16790"/>
<accession>A0A1Y0IPD7</accession>
<dbReference type="NCBIfam" id="NF009150">
    <property type="entry name" value="PRK12497.1-3"/>
    <property type="match status" value="1"/>
</dbReference>
<evidence type="ECO:0000256" key="2">
    <source>
        <dbReference type="HAMAP-Rule" id="MF_00048"/>
    </source>
</evidence>
<keyword evidence="4" id="KW-1185">Reference proteome</keyword>
<dbReference type="GO" id="GO:0003676">
    <property type="term" value="F:nucleic acid binding"/>
    <property type="evidence" value="ECO:0007669"/>
    <property type="project" value="InterPro"/>
</dbReference>
<organism evidence="3 4">
    <name type="scientific">Tumebacillus avium</name>
    <dbReference type="NCBI Taxonomy" id="1903704"/>
    <lineage>
        <taxon>Bacteria</taxon>
        <taxon>Bacillati</taxon>
        <taxon>Bacillota</taxon>
        <taxon>Bacilli</taxon>
        <taxon>Bacillales</taxon>
        <taxon>Alicyclobacillaceae</taxon>
        <taxon>Tumebacillus</taxon>
    </lineage>
</organism>
<dbReference type="HAMAP" id="MF_00048">
    <property type="entry name" value="UPF0102"/>
    <property type="match status" value="1"/>
</dbReference>
<evidence type="ECO:0000313" key="4">
    <source>
        <dbReference type="Proteomes" id="UP000195437"/>
    </source>
</evidence>